<dbReference type="GO" id="GO:0019901">
    <property type="term" value="F:protein kinase binding"/>
    <property type="evidence" value="ECO:0007669"/>
    <property type="project" value="Ensembl"/>
</dbReference>
<dbReference type="GO" id="GO:0038158">
    <property type="term" value="P:granulocyte colony-stimulating factor signaling pathway"/>
    <property type="evidence" value="ECO:0007669"/>
    <property type="project" value="Ensembl"/>
</dbReference>
<dbReference type="GO" id="GO:0042307">
    <property type="term" value="P:positive regulation of protein import into nucleus"/>
    <property type="evidence" value="ECO:0007669"/>
    <property type="project" value="Ensembl"/>
</dbReference>
<evidence type="ECO:0000313" key="15">
    <source>
        <dbReference type="Proteomes" id="UP000233100"/>
    </source>
</evidence>
<dbReference type="Proteomes" id="UP000233100">
    <property type="component" value="Chromosome 2"/>
</dbReference>
<dbReference type="GO" id="GO:0005739">
    <property type="term" value="C:mitochondrion"/>
    <property type="evidence" value="ECO:0007669"/>
    <property type="project" value="UniProtKB-SubCell"/>
</dbReference>
<dbReference type="GO" id="GO:0051169">
    <property type="term" value="P:nuclear transport"/>
    <property type="evidence" value="ECO:0007669"/>
    <property type="project" value="Ensembl"/>
</dbReference>
<evidence type="ECO:0000256" key="7">
    <source>
        <dbReference type="ARBA" id="ARBA00056814"/>
    </source>
</evidence>
<sequence length="551" mass="61454">MESMKKVSNGMRCLRREGLPASKSCQGQEVSVATIADEHCLLLLLHTKIHRCRATMLLFLLHSPEGRLEHWGCSSRMWKSVVGHDVSVSVETQGDDWDTDPDFVNDISEKEQRWGAKTIEGSGRTEHINIHQLRNKVSEEHDVLKKKEMESGPKASHGYGGRFGVERDRMDKSAVGHEYVAEVEKHSSQTDAAKGFGGKYGVERDRADKSAVGFDYKGEVEKHTSQKDYSRGFGGRYGVEKDKRDKAALGYDYKGETEKHESQRDYAKGFGGQYGIQKDRVDKSAVGFNEMEAPTTAYKKTTPIEAASSGARGLKAKFESMAEEKRKREEEEKAQQVARRQQERKAVTKMSPEAPQPVIAMEEPTVPAPLPKKISSEAWPPAGTPPSSEPEPVRTSREQPVPLLPVRQTLREDNEEPPALPPRTLEGLQVEEEPVYEAEPEPEPENDYEDVEEMDRHEQEDEPEGDYEEVLEPEGSSFSSAPAGSGCPVGAGTLGISAVALYDYQGEGSDELSFDPDDVITDIEMVDEGWWRGRCHGHFGLFPANYVKLLE</sequence>
<dbReference type="GO" id="GO:0000122">
    <property type="term" value="P:negative regulation of transcription by RNA polymerase II"/>
    <property type="evidence" value="ECO:0007669"/>
    <property type="project" value="Ensembl"/>
</dbReference>
<dbReference type="FunFam" id="2.30.30.40:FF:000139">
    <property type="entry name" value="Hematopoietic cell-specific Lyn substrate 1"/>
    <property type="match status" value="1"/>
</dbReference>
<feature type="domain" description="SH3" evidence="13">
    <location>
        <begin position="493"/>
        <end position="551"/>
    </location>
</feature>
<feature type="compositionally biased region" description="Acidic residues" evidence="12">
    <location>
        <begin position="460"/>
        <end position="472"/>
    </location>
</feature>
<dbReference type="GO" id="GO:0005667">
    <property type="term" value="C:transcription regulator complex"/>
    <property type="evidence" value="ECO:0007669"/>
    <property type="project" value="Ensembl"/>
</dbReference>
<evidence type="ECO:0000256" key="2">
    <source>
        <dbReference type="ARBA" id="ARBA00022443"/>
    </source>
</evidence>
<name>A0A2K5WYT6_MACFA</name>
<keyword evidence="6" id="KW-0496">Mitochondrion</keyword>
<dbReference type="Pfam" id="PF02218">
    <property type="entry name" value="HS1_rep"/>
    <property type="match status" value="4"/>
</dbReference>
<reference evidence="14 15" key="1">
    <citation type="submission" date="2013-03" db="EMBL/GenBank/DDBJ databases">
        <authorList>
            <person name="Warren W."/>
            <person name="Wilson R.K."/>
        </authorList>
    </citation>
    <scope>NUCLEOTIDE SEQUENCE</scope>
</reference>
<dbReference type="PROSITE" id="PS51090">
    <property type="entry name" value="CORTACTIN"/>
    <property type="match status" value="4"/>
</dbReference>
<dbReference type="Bgee" id="ENSMFAG00000039904">
    <property type="expression patterns" value="Expressed in lymph node and 12 other cell types or tissues"/>
</dbReference>
<reference evidence="14" key="2">
    <citation type="submission" date="2025-08" db="UniProtKB">
        <authorList>
            <consortium name="Ensembl"/>
        </authorList>
    </citation>
    <scope>IDENTIFICATION</scope>
</reference>
<keyword evidence="4" id="KW-0677">Repeat</keyword>
<comment type="function">
    <text evidence="7">Substrate of the antigen receptor-coupled tyrosine kinase. Plays a role in antigen receptor signaling for both clonal expansion and deletion in lymphoid cells. May also be involved in the regulation of gene expression.</text>
</comment>
<evidence type="ECO:0000256" key="6">
    <source>
        <dbReference type="ARBA" id="ARBA00023128"/>
    </source>
</evidence>
<dbReference type="GO" id="GO:2000107">
    <property type="term" value="P:negative regulation of leukocyte apoptotic process"/>
    <property type="evidence" value="ECO:0007669"/>
    <property type="project" value="Ensembl"/>
</dbReference>
<dbReference type="GO" id="GO:0005829">
    <property type="term" value="C:cytosol"/>
    <property type="evidence" value="ECO:0007669"/>
    <property type="project" value="Ensembl"/>
</dbReference>
<organism evidence="14 15">
    <name type="scientific">Macaca fascicularis</name>
    <name type="common">Crab-eating macaque</name>
    <name type="synonym">Cynomolgus monkey</name>
    <dbReference type="NCBI Taxonomy" id="9541"/>
    <lineage>
        <taxon>Eukaryota</taxon>
        <taxon>Metazoa</taxon>
        <taxon>Chordata</taxon>
        <taxon>Craniata</taxon>
        <taxon>Vertebrata</taxon>
        <taxon>Euteleostomi</taxon>
        <taxon>Mammalia</taxon>
        <taxon>Eutheria</taxon>
        <taxon>Euarchontoglires</taxon>
        <taxon>Primates</taxon>
        <taxon>Haplorrhini</taxon>
        <taxon>Catarrhini</taxon>
        <taxon>Cercopithecidae</taxon>
        <taxon>Cercopithecinae</taxon>
        <taxon>Macaca</taxon>
    </lineage>
</organism>
<evidence type="ECO:0000256" key="3">
    <source>
        <dbReference type="ARBA" id="ARBA00022553"/>
    </source>
</evidence>
<dbReference type="GO" id="GO:0045944">
    <property type="term" value="P:positive regulation of transcription by RNA polymerase II"/>
    <property type="evidence" value="ECO:0007669"/>
    <property type="project" value="Ensembl"/>
</dbReference>
<dbReference type="GO" id="GO:0005634">
    <property type="term" value="C:nucleus"/>
    <property type="evidence" value="ECO:0007669"/>
    <property type="project" value="Ensembl"/>
</dbReference>
<dbReference type="GO" id="GO:0030218">
    <property type="term" value="P:erythrocyte differentiation"/>
    <property type="evidence" value="ECO:0007669"/>
    <property type="project" value="Ensembl"/>
</dbReference>
<dbReference type="GO" id="GO:0005884">
    <property type="term" value="C:actin filament"/>
    <property type="evidence" value="ECO:0007669"/>
    <property type="project" value="TreeGrafter"/>
</dbReference>
<dbReference type="GO" id="GO:0035591">
    <property type="term" value="F:signaling adaptor activity"/>
    <property type="evidence" value="ECO:0007669"/>
    <property type="project" value="Ensembl"/>
</dbReference>
<dbReference type="GO" id="GO:0009725">
    <property type="term" value="P:response to hormone"/>
    <property type="evidence" value="ECO:0007669"/>
    <property type="project" value="Ensembl"/>
</dbReference>
<dbReference type="InterPro" id="IPR001452">
    <property type="entry name" value="SH3_domain"/>
</dbReference>
<evidence type="ECO:0000256" key="4">
    <source>
        <dbReference type="ARBA" id="ARBA00022737"/>
    </source>
</evidence>
<evidence type="ECO:0000256" key="12">
    <source>
        <dbReference type="SAM" id="MobiDB-lite"/>
    </source>
</evidence>
<evidence type="ECO:0000256" key="8">
    <source>
        <dbReference type="ARBA" id="ARBA00074098"/>
    </source>
</evidence>
<dbReference type="SUPFAM" id="SSF50044">
    <property type="entry name" value="SH3-domain"/>
    <property type="match status" value="1"/>
</dbReference>
<feature type="compositionally biased region" description="Low complexity" evidence="12">
    <location>
        <begin position="473"/>
        <end position="485"/>
    </location>
</feature>
<feature type="compositionally biased region" description="Acidic residues" evidence="12">
    <location>
        <begin position="429"/>
        <end position="453"/>
    </location>
</feature>
<dbReference type="Gene3D" id="2.30.30.40">
    <property type="entry name" value="SH3 Domains"/>
    <property type="match status" value="1"/>
</dbReference>
<dbReference type="GO" id="GO:0017124">
    <property type="term" value="F:SH3 domain binding"/>
    <property type="evidence" value="ECO:0007669"/>
    <property type="project" value="Ensembl"/>
</dbReference>
<accession>A0A2K5WYT6</accession>
<dbReference type="GO" id="GO:0030427">
    <property type="term" value="C:site of polarized growth"/>
    <property type="evidence" value="ECO:0007669"/>
    <property type="project" value="TreeGrafter"/>
</dbReference>
<dbReference type="VEuPathDB" id="HostDB:ENSMFAG00000039904"/>
<dbReference type="GO" id="GO:0045651">
    <property type="term" value="P:positive regulation of macrophage differentiation"/>
    <property type="evidence" value="ECO:0007669"/>
    <property type="project" value="Ensembl"/>
</dbReference>
<dbReference type="AlphaFoldDB" id="A0A2K5WYT6"/>
<keyword evidence="5" id="KW-0007">Acetylation</keyword>
<dbReference type="PROSITE" id="PS50002">
    <property type="entry name" value="SH3"/>
    <property type="match status" value="1"/>
</dbReference>
<reference evidence="14" key="3">
    <citation type="submission" date="2025-09" db="UniProtKB">
        <authorList>
            <consortium name="Ensembl"/>
        </authorList>
    </citation>
    <scope>IDENTIFICATION</scope>
</reference>
<protein>
    <recommendedName>
        <fullName evidence="8">Hematopoietic lineage cell-specific protein</fullName>
    </recommendedName>
    <alternativeName>
        <fullName evidence="10">Hematopoietic cell-specific LYN substrate 1</fullName>
    </alternativeName>
    <alternativeName>
        <fullName evidence="9">LckBP1</fullName>
    </alternativeName>
</protein>
<gene>
    <name evidence="14" type="primary">HCLS1</name>
</gene>
<evidence type="ECO:0000256" key="1">
    <source>
        <dbReference type="ARBA" id="ARBA00004173"/>
    </source>
</evidence>
<evidence type="ECO:0000256" key="10">
    <source>
        <dbReference type="ARBA" id="ARBA00083918"/>
    </source>
</evidence>
<dbReference type="CDD" id="cd12073">
    <property type="entry name" value="SH3_HS1"/>
    <property type="match status" value="1"/>
</dbReference>
<evidence type="ECO:0000256" key="9">
    <source>
        <dbReference type="ARBA" id="ARBA00080417"/>
    </source>
</evidence>
<dbReference type="PRINTS" id="PR00499">
    <property type="entry name" value="P67PHOX"/>
</dbReference>
<dbReference type="GO" id="GO:0030833">
    <property type="term" value="P:regulation of actin filament polymerization"/>
    <property type="evidence" value="ECO:0007669"/>
    <property type="project" value="Ensembl"/>
</dbReference>
<dbReference type="GO" id="GO:0061629">
    <property type="term" value="F:RNA polymerase II-specific DNA-binding transcription factor binding"/>
    <property type="evidence" value="ECO:0007669"/>
    <property type="project" value="Ensembl"/>
</dbReference>
<comment type="subcellular location">
    <subcellularLocation>
        <location evidence="1">Mitochondrion</location>
    </subcellularLocation>
</comment>
<dbReference type="InterPro" id="IPR036028">
    <property type="entry name" value="SH3-like_dom_sf"/>
</dbReference>
<dbReference type="GO" id="GO:0005886">
    <property type="term" value="C:plasma membrane"/>
    <property type="evidence" value="ECO:0007669"/>
    <property type="project" value="Ensembl"/>
</dbReference>
<proteinExistence type="predicted"/>
<dbReference type="GO" id="GO:0051015">
    <property type="term" value="F:actin filament binding"/>
    <property type="evidence" value="ECO:0007669"/>
    <property type="project" value="TreeGrafter"/>
</dbReference>
<dbReference type="SMART" id="SM00326">
    <property type="entry name" value="SH3"/>
    <property type="match status" value="1"/>
</dbReference>
<dbReference type="PANTHER" id="PTHR10829">
    <property type="entry name" value="CORTACTIN AND DREBRIN"/>
    <property type="match status" value="1"/>
</dbReference>
<dbReference type="Pfam" id="PF00018">
    <property type="entry name" value="SH3_1"/>
    <property type="match status" value="1"/>
</dbReference>
<keyword evidence="15" id="KW-1185">Reference proteome</keyword>
<evidence type="ECO:0000259" key="13">
    <source>
        <dbReference type="PROSITE" id="PS50002"/>
    </source>
</evidence>
<feature type="region of interest" description="Disordered" evidence="12">
    <location>
        <begin position="319"/>
        <end position="492"/>
    </location>
</feature>
<feature type="compositionally biased region" description="Basic and acidic residues" evidence="12">
    <location>
        <begin position="319"/>
        <end position="346"/>
    </location>
</feature>
<keyword evidence="2 11" id="KW-0728">SH3 domain</keyword>
<dbReference type="GO" id="GO:0051897">
    <property type="term" value="P:positive regulation of phosphatidylinositol 3-kinase/protein kinase B signal transduction"/>
    <property type="evidence" value="ECO:0007669"/>
    <property type="project" value="Ensembl"/>
</dbReference>
<dbReference type="Ensembl" id="ENSMFAT00000016677.2">
    <property type="protein sequence ID" value="ENSMFAP00000042395.2"/>
    <property type="gene ID" value="ENSMFAG00000039904.2"/>
</dbReference>
<dbReference type="GO" id="GO:0007015">
    <property type="term" value="P:actin filament organization"/>
    <property type="evidence" value="ECO:0007669"/>
    <property type="project" value="Ensembl"/>
</dbReference>
<keyword evidence="3" id="KW-0597">Phosphoprotein</keyword>
<dbReference type="PANTHER" id="PTHR10829:SF5">
    <property type="entry name" value="HEMATOPOIETIC LINEAGE CELL-SPECIFIC PROTEIN"/>
    <property type="match status" value="1"/>
</dbReference>
<dbReference type="GO" id="GO:0016477">
    <property type="term" value="P:cell migration"/>
    <property type="evidence" value="ECO:0007669"/>
    <property type="project" value="TreeGrafter"/>
</dbReference>
<dbReference type="GO" id="GO:0008284">
    <property type="term" value="P:positive regulation of cell population proliferation"/>
    <property type="evidence" value="ECO:0007669"/>
    <property type="project" value="Ensembl"/>
</dbReference>
<dbReference type="GO" id="GO:0030864">
    <property type="term" value="C:cortical actin cytoskeleton"/>
    <property type="evidence" value="ECO:0007669"/>
    <property type="project" value="TreeGrafter"/>
</dbReference>
<evidence type="ECO:0000313" key="14">
    <source>
        <dbReference type="Ensembl" id="ENSMFAP00000042395.2"/>
    </source>
</evidence>
<dbReference type="InterPro" id="IPR003134">
    <property type="entry name" value="Hs1_Cortactin"/>
</dbReference>
<evidence type="ECO:0000256" key="5">
    <source>
        <dbReference type="ARBA" id="ARBA00022990"/>
    </source>
</evidence>
<dbReference type="PRINTS" id="PR00452">
    <property type="entry name" value="SH3DOMAIN"/>
</dbReference>
<evidence type="ECO:0000256" key="11">
    <source>
        <dbReference type="PROSITE-ProRule" id="PRU00192"/>
    </source>
</evidence>
<dbReference type="GO" id="GO:0030854">
    <property type="term" value="P:positive regulation of granulocyte differentiation"/>
    <property type="evidence" value="ECO:0007669"/>
    <property type="project" value="Ensembl"/>
</dbReference>
<dbReference type="GeneTree" id="ENSGT00940000158997"/>